<protein>
    <recommendedName>
        <fullName evidence="4">Sulfotransferase domain-containing protein</fullName>
    </recommendedName>
</protein>
<dbReference type="OrthoDB" id="408152at2759"/>
<name>X6NVV4_RETFI</name>
<comment type="caution">
    <text evidence="2">The sequence shown here is derived from an EMBL/GenBank/DDBJ whole genome shotgun (WGS) entry which is preliminary data.</text>
</comment>
<organism evidence="2 3">
    <name type="scientific">Reticulomyxa filosa</name>
    <dbReference type="NCBI Taxonomy" id="46433"/>
    <lineage>
        <taxon>Eukaryota</taxon>
        <taxon>Sar</taxon>
        <taxon>Rhizaria</taxon>
        <taxon>Retaria</taxon>
        <taxon>Foraminifera</taxon>
        <taxon>Monothalamids</taxon>
        <taxon>Reticulomyxidae</taxon>
        <taxon>Reticulomyxa</taxon>
    </lineage>
</organism>
<sequence length="354" mass="41820">MKAIFKFYYNYVRQYSVVIRKNQLLCVNTINASKMKKRSIWTFLQKTIWTTASIFAISYWVLHHNLVEFTNQQFNSPLADFQKMNNQFSPFHPFNIPASTDSQPTGHMKHKGKVDQNSNIKCKYKGKLFLIGMFKTGTTSLTRAVTRLGYPCASQKLNQQETLHSCHYNALTEYLQDPNTLYFTFYDDPSPLLENSKLLFLLKNFSANSYLFRDGNERKHNCTPWLFLYPLIDQWYPNSKYILTVRDSTWKVVNSDVGMRCRQYNQKMFGINKCREVWNTSSSVKIFEQTFIENVALYGKEWMLATAKRYEIHNQNVIRYFSSRNRLKDLLVINLDLEARPWLRIANFFGVQTE</sequence>
<gene>
    <name evidence="2" type="ORF">RFI_07730</name>
</gene>
<proteinExistence type="predicted"/>
<dbReference type="EMBL" id="ASPP01006087">
    <property type="protein sequence ID" value="ETO29387.1"/>
    <property type="molecule type" value="Genomic_DNA"/>
</dbReference>
<dbReference type="Gene3D" id="3.40.50.300">
    <property type="entry name" value="P-loop containing nucleotide triphosphate hydrolases"/>
    <property type="match status" value="1"/>
</dbReference>
<reference evidence="2 3" key="1">
    <citation type="journal article" date="2013" name="Curr. Biol.">
        <title>The Genome of the Foraminiferan Reticulomyxa filosa.</title>
        <authorList>
            <person name="Glockner G."/>
            <person name="Hulsmann N."/>
            <person name="Schleicher M."/>
            <person name="Noegel A.A."/>
            <person name="Eichinger L."/>
            <person name="Gallinger C."/>
            <person name="Pawlowski J."/>
            <person name="Sierra R."/>
            <person name="Euteneuer U."/>
            <person name="Pillet L."/>
            <person name="Moustafa A."/>
            <person name="Platzer M."/>
            <person name="Groth M."/>
            <person name="Szafranski K."/>
            <person name="Schliwa M."/>
        </authorList>
    </citation>
    <scope>NUCLEOTIDE SEQUENCE [LARGE SCALE GENOMIC DNA]</scope>
</reference>
<dbReference type="InterPro" id="IPR027417">
    <property type="entry name" value="P-loop_NTPase"/>
</dbReference>
<keyword evidence="3" id="KW-1185">Reference proteome</keyword>
<evidence type="ECO:0008006" key="4">
    <source>
        <dbReference type="Google" id="ProtNLM"/>
    </source>
</evidence>
<keyword evidence="1" id="KW-0812">Transmembrane</keyword>
<feature type="transmembrane region" description="Helical" evidence="1">
    <location>
        <begin position="43"/>
        <end position="62"/>
    </location>
</feature>
<dbReference type="AlphaFoldDB" id="X6NVV4"/>
<dbReference type="SUPFAM" id="SSF52540">
    <property type="entry name" value="P-loop containing nucleoside triphosphate hydrolases"/>
    <property type="match status" value="1"/>
</dbReference>
<evidence type="ECO:0000313" key="3">
    <source>
        <dbReference type="Proteomes" id="UP000023152"/>
    </source>
</evidence>
<evidence type="ECO:0000313" key="2">
    <source>
        <dbReference type="EMBL" id="ETO29387.1"/>
    </source>
</evidence>
<accession>X6NVV4</accession>
<keyword evidence="1" id="KW-0472">Membrane</keyword>
<evidence type="ECO:0000256" key="1">
    <source>
        <dbReference type="SAM" id="Phobius"/>
    </source>
</evidence>
<keyword evidence="1" id="KW-1133">Transmembrane helix</keyword>
<dbReference type="Proteomes" id="UP000023152">
    <property type="component" value="Unassembled WGS sequence"/>
</dbReference>